<keyword evidence="2" id="KW-1185">Reference proteome</keyword>
<evidence type="ECO:0000313" key="2">
    <source>
        <dbReference type="Proteomes" id="UP000314294"/>
    </source>
</evidence>
<name>A0A4Z2FIF4_9TELE</name>
<dbReference type="AlphaFoldDB" id="A0A4Z2FIF4"/>
<accession>A0A4Z2FIF4</accession>
<protein>
    <submittedName>
        <fullName evidence="1">Uncharacterized protein</fullName>
    </submittedName>
</protein>
<gene>
    <name evidence="1" type="ORF">EYF80_049767</name>
</gene>
<proteinExistence type="predicted"/>
<comment type="caution">
    <text evidence="1">The sequence shown here is derived from an EMBL/GenBank/DDBJ whole genome shotgun (WGS) entry which is preliminary data.</text>
</comment>
<organism evidence="1 2">
    <name type="scientific">Liparis tanakae</name>
    <name type="common">Tanaka's snailfish</name>
    <dbReference type="NCBI Taxonomy" id="230148"/>
    <lineage>
        <taxon>Eukaryota</taxon>
        <taxon>Metazoa</taxon>
        <taxon>Chordata</taxon>
        <taxon>Craniata</taxon>
        <taxon>Vertebrata</taxon>
        <taxon>Euteleostomi</taxon>
        <taxon>Actinopterygii</taxon>
        <taxon>Neopterygii</taxon>
        <taxon>Teleostei</taxon>
        <taxon>Neoteleostei</taxon>
        <taxon>Acanthomorphata</taxon>
        <taxon>Eupercaria</taxon>
        <taxon>Perciformes</taxon>
        <taxon>Cottioidei</taxon>
        <taxon>Cottales</taxon>
        <taxon>Liparidae</taxon>
        <taxon>Liparis</taxon>
    </lineage>
</organism>
<evidence type="ECO:0000313" key="1">
    <source>
        <dbReference type="EMBL" id="TNN40072.1"/>
    </source>
</evidence>
<dbReference type="EMBL" id="SRLO01001221">
    <property type="protein sequence ID" value="TNN40072.1"/>
    <property type="molecule type" value="Genomic_DNA"/>
</dbReference>
<sequence length="157" mass="16942">MVWYAGQEKFLVLRQLRSPVGTSGSRGTSLIWNQSRMKSGSSRCCSASGGETASPTICWKSDATSAMFYGRKRRSVSSSIRLMTVCSDSVSWLPAAQCSTLATLATASAVEHQADVAVVQSRDLGPQQQLGLLSRRQQVENLQLQGAGEKKEKRKGG</sequence>
<reference evidence="1 2" key="1">
    <citation type="submission" date="2019-03" db="EMBL/GenBank/DDBJ databases">
        <title>First draft genome of Liparis tanakae, snailfish: a comprehensive survey of snailfish specific genes.</title>
        <authorList>
            <person name="Kim W."/>
            <person name="Song I."/>
            <person name="Jeong J.-H."/>
            <person name="Kim D."/>
            <person name="Kim S."/>
            <person name="Ryu S."/>
            <person name="Song J.Y."/>
            <person name="Lee S.K."/>
        </authorList>
    </citation>
    <scope>NUCLEOTIDE SEQUENCE [LARGE SCALE GENOMIC DNA]</scope>
    <source>
        <tissue evidence="1">Muscle</tissue>
    </source>
</reference>
<dbReference type="Proteomes" id="UP000314294">
    <property type="component" value="Unassembled WGS sequence"/>
</dbReference>